<evidence type="ECO:0000256" key="3">
    <source>
        <dbReference type="ARBA" id="ARBA00022980"/>
    </source>
</evidence>
<dbReference type="GO" id="GO:0006412">
    <property type="term" value="P:translation"/>
    <property type="evidence" value="ECO:0007669"/>
    <property type="project" value="UniProtKB-UniRule"/>
</dbReference>
<dbReference type="RefSeq" id="WP_406697813.1">
    <property type="nucleotide sequence ID" value="NZ_CP155447.1"/>
</dbReference>
<dbReference type="PANTHER" id="PTHR11560">
    <property type="entry name" value="39S RIBOSOMAL PROTEIN L10, MITOCHONDRIAL"/>
    <property type="match status" value="1"/>
</dbReference>
<dbReference type="HAMAP" id="MF_00362">
    <property type="entry name" value="Ribosomal_uL10"/>
    <property type="match status" value="1"/>
</dbReference>
<dbReference type="InterPro" id="IPR043141">
    <property type="entry name" value="Ribosomal_uL10-like_sf"/>
</dbReference>
<dbReference type="InterPro" id="IPR047865">
    <property type="entry name" value="Ribosomal_uL10_bac_type"/>
</dbReference>
<dbReference type="SUPFAM" id="SSF160369">
    <property type="entry name" value="Ribosomal protein L10-like"/>
    <property type="match status" value="1"/>
</dbReference>
<dbReference type="AlphaFoldDB" id="A0AAU7CIP7"/>
<evidence type="ECO:0000256" key="5">
    <source>
        <dbReference type="ARBA" id="ARBA00035202"/>
    </source>
</evidence>
<keyword evidence="6" id="KW-0694">RNA-binding</keyword>
<feature type="compositionally biased region" description="Acidic residues" evidence="7">
    <location>
        <begin position="170"/>
        <end position="185"/>
    </location>
</feature>
<reference evidence="8" key="1">
    <citation type="submission" date="2024-05" db="EMBL/GenBank/DDBJ databases">
        <title>Planctomycetes of the genus Singulisphaera possess chitinolytic capabilities.</title>
        <authorList>
            <person name="Ivanova A."/>
        </authorList>
    </citation>
    <scope>NUCLEOTIDE SEQUENCE</scope>
    <source>
        <strain evidence="8">Ch08T</strain>
    </source>
</reference>
<dbReference type="EMBL" id="CP155447">
    <property type="protein sequence ID" value="XBH05007.1"/>
    <property type="molecule type" value="Genomic_DNA"/>
</dbReference>
<evidence type="ECO:0000256" key="4">
    <source>
        <dbReference type="ARBA" id="ARBA00023274"/>
    </source>
</evidence>
<keyword evidence="4 6" id="KW-0687">Ribonucleoprotein</keyword>
<keyword evidence="3 6" id="KW-0689">Ribosomal protein</keyword>
<dbReference type="NCBIfam" id="NF000955">
    <property type="entry name" value="PRK00099.1-1"/>
    <property type="match status" value="1"/>
</dbReference>
<feature type="region of interest" description="Disordered" evidence="7">
    <location>
        <begin position="163"/>
        <end position="197"/>
    </location>
</feature>
<dbReference type="CDD" id="cd05797">
    <property type="entry name" value="Ribosomal_L10"/>
    <property type="match status" value="1"/>
</dbReference>
<comment type="similarity">
    <text evidence="2 6">Belongs to the universal ribosomal protein uL10 family.</text>
</comment>
<comment type="function">
    <text evidence="1 6">Forms part of the ribosomal stalk, playing a central role in the interaction of the ribosome with GTP-bound translation factors.</text>
</comment>
<comment type="subunit">
    <text evidence="6">Part of the ribosomal stalk of the 50S ribosomal subunit. The N-terminus interacts with L11 and the large rRNA to form the base of the stalk. The C-terminus forms an elongated spine to which L12 dimers bind in a sequential fashion forming a multimeric L10(L12)X complex.</text>
</comment>
<feature type="compositionally biased region" description="Low complexity" evidence="7">
    <location>
        <begin position="186"/>
        <end position="197"/>
    </location>
</feature>
<dbReference type="Pfam" id="PF00466">
    <property type="entry name" value="Ribosomal_L10"/>
    <property type="match status" value="1"/>
</dbReference>
<gene>
    <name evidence="6 8" type="primary">rplJ</name>
    <name evidence="8" type="ORF">V5E97_03030</name>
</gene>
<evidence type="ECO:0000256" key="2">
    <source>
        <dbReference type="ARBA" id="ARBA00008889"/>
    </source>
</evidence>
<dbReference type="GO" id="GO:0005840">
    <property type="term" value="C:ribosome"/>
    <property type="evidence" value="ECO:0007669"/>
    <property type="project" value="UniProtKB-KW"/>
</dbReference>
<dbReference type="InterPro" id="IPR001790">
    <property type="entry name" value="Ribosomal_uL10"/>
</dbReference>
<evidence type="ECO:0000256" key="7">
    <source>
        <dbReference type="SAM" id="MobiDB-lite"/>
    </source>
</evidence>
<evidence type="ECO:0000313" key="8">
    <source>
        <dbReference type="EMBL" id="XBH05007.1"/>
    </source>
</evidence>
<dbReference type="Gene3D" id="3.30.70.1730">
    <property type="match status" value="1"/>
</dbReference>
<accession>A0AAU7CIP7</accession>
<evidence type="ECO:0000256" key="1">
    <source>
        <dbReference type="ARBA" id="ARBA00002633"/>
    </source>
</evidence>
<protein>
    <recommendedName>
        <fullName evidence="5 6">Large ribosomal subunit protein uL10</fullName>
    </recommendedName>
</protein>
<dbReference type="GO" id="GO:0070180">
    <property type="term" value="F:large ribosomal subunit rRNA binding"/>
    <property type="evidence" value="ECO:0007669"/>
    <property type="project" value="UniProtKB-UniRule"/>
</dbReference>
<dbReference type="GO" id="GO:1990904">
    <property type="term" value="C:ribonucleoprotein complex"/>
    <property type="evidence" value="ECO:0007669"/>
    <property type="project" value="UniProtKB-KW"/>
</dbReference>
<name>A0AAU7CIP7_9BACT</name>
<dbReference type="InterPro" id="IPR022973">
    <property type="entry name" value="Ribosomal_uL10_bac"/>
</dbReference>
<proteinExistence type="inferred from homology"/>
<sequence length="197" mass="20724">MSKYVKELMMDQLRTDLDGSRSVLILDLKGLGAVAEHQFRRDLRKKSIKIRTLKNTLARRIFSEMGMDGLAQFLEGPSVAVWGGDGVAELAKEISTQVKALKKPEIKGGAVDGVVIGPSQVEDITKLPSREALIGRVAAMAMSPAQRVVSLANAPASGLLSQLKTLSEGAPEDDAATEPDAEAEAADASAPATEAGG</sequence>
<evidence type="ECO:0000256" key="6">
    <source>
        <dbReference type="HAMAP-Rule" id="MF_00362"/>
    </source>
</evidence>
<organism evidence="8">
    <name type="scientific">Singulisphaera sp. Ch08</name>
    <dbReference type="NCBI Taxonomy" id="3120278"/>
    <lineage>
        <taxon>Bacteria</taxon>
        <taxon>Pseudomonadati</taxon>
        <taxon>Planctomycetota</taxon>
        <taxon>Planctomycetia</taxon>
        <taxon>Isosphaerales</taxon>
        <taxon>Isosphaeraceae</taxon>
        <taxon>Singulisphaera</taxon>
    </lineage>
</organism>
<keyword evidence="6" id="KW-0699">rRNA-binding</keyword>